<dbReference type="AlphaFoldDB" id="A0A1X1USS3"/>
<dbReference type="EMBL" id="LQOW01000024">
    <property type="protein sequence ID" value="ORV59904.1"/>
    <property type="molecule type" value="Genomic_DNA"/>
</dbReference>
<evidence type="ECO:0008006" key="4">
    <source>
        <dbReference type="Google" id="ProtNLM"/>
    </source>
</evidence>
<keyword evidence="3" id="KW-1185">Reference proteome</keyword>
<name>A0A1X1USS3_9MYCO</name>
<dbReference type="PROSITE" id="PS51257">
    <property type="entry name" value="PROKAR_LIPOPROTEIN"/>
    <property type="match status" value="1"/>
</dbReference>
<comment type="caution">
    <text evidence="2">The sequence shown here is derived from an EMBL/GenBank/DDBJ whole genome shotgun (WGS) entry which is preliminary data.</text>
</comment>
<feature type="region of interest" description="Disordered" evidence="1">
    <location>
        <begin position="32"/>
        <end position="74"/>
    </location>
</feature>
<protein>
    <recommendedName>
        <fullName evidence="4">Lipoprotein LpqJ</fullName>
    </recommendedName>
</protein>
<dbReference type="STRING" id="1260918.AWC06_17210"/>
<evidence type="ECO:0000313" key="2">
    <source>
        <dbReference type="EMBL" id="ORV59904.1"/>
    </source>
</evidence>
<dbReference type="Proteomes" id="UP000194000">
    <property type="component" value="Unassembled WGS sequence"/>
</dbReference>
<evidence type="ECO:0000256" key="1">
    <source>
        <dbReference type="SAM" id="MobiDB-lite"/>
    </source>
</evidence>
<accession>A0A1X1USS3</accession>
<reference evidence="2 3" key="1">
    <citation type="submission" date="2016-01" db="EMBL/GenBank/DDBJ databases">
        <title>The new phylogeny of the genus Mycobacterium.</title>
        <authorList>
            <person name="Tarcisio F."/>
            <person name="Conor M."/>
            <person name="Antonella G."/>
            <person name="Elisabetta G."/>
            <person name="Giulia F.S."/>
            <person name="Sara T."/>
            <person name="Anna F."/>
            <person name="Clotilde B."/>
            <person name="Roberto B."/>
            <person name="Veronica D.S."/>
            <person name="Fabio R."/>
            <person name="Monica P."/>
            <person name="Olivier J."/>
            <person name="Enrico T."/>
            <person name="Nicola S."/>
        </authorList>
    </citation>
    <scope>NUCLEOTIDE SEQUENCE [LARGE SCALE GENOMIC DNA]</scope>
    <source>
        <strain evidence="2 3">DSM 45731</strain>
    </source>
</reference>
<gene>
    <name evidence="2" type="ORF">AWC06_17210</name>
</gene>
<sequence length="181" mass="18564">MRGVRLGLACGSLAAAAVLGGCSTIIHGKPVASPGPEASEPSFPKAKPSIPSTKPSQPPSPSAKPPAGAIPLPPNENGYVFIETKSGKTRCQIDSDSVGCEAPFADSPIQDGEHANGVNITASGSVQWVLGNLGDIPTVTIDYRTYTAEGWTIAASESGTRFTNDGTGHGMFVSVEHVDTF</sequence>
<proteinExistence type="predicted"/>
<evidence type="ECO:0000313" key="3">
    <source>
        <dbReference type="Proteomes" id="UP000194000"/>
    </source>
</evidence>
<organism evidence="2 3">
    <name type="scientific">Mycobacterium fragae</name>
    <dbReference type="NCBI Taxonomy" id="1260918"/>
    <lineage>
        <taxon>Bacteria</taxon>
        <taxon>Bacillati</taxon>
        <taxon>Actinomycetota</taxon>
        <taxon>Actinomycetes</taxon>
        <taxon>Mycobacteriales</taxon>
        <taxon>Mycobacteriaceae</taxon>
        <taxon>Mycobacterium</taxon>
    </lineage>
</organism>